<dbReference type="SUPFAM" id="SSF51445">
    <property type="entry name" value="(Trans)glycosidases"/>
    <property type="match status" value="1"/>
</dbReference>
<dbReference type="Proteomes" id="UP000051751">
    <property type="component" value="Unassembled WGS sequence"/>
</dbReference>
<dbReference type="EC" id="3.2.1.52" evidence="3"/>
<comment type="caution">
    <text evidence="7">The sequence shown here is derived from an EMBL/GenBank/DDBJ whole genome shotgun (WGS) entry which is preliminary data.</text>
</comment>
<keyword evidence="5" id="KW-0326">Glycosidase</keyword>
<dbReference type="RefSeq" id="WP_057770987.1">
    <property type="nucleotide sequence ID" value="NZ_JQAT01000007.1"/>
</dbReference>
<organism evidence="7 10">
    <name type="scientific">Lactobacillus selangorensis</name>
    <dbReference type="NCBI Taxonomy" id="81857"/>
    <lineage>
        <taxon>Bacteria</taxon>
        <taxon>Bacillati</taxon>
        <taxon>Bacillota</taxon>
        <taxon>Bacilli</taxon>
        <taxon>Lactobacillales</taxon>
        <taxon>Lactobacillaceae</taxon>
        <taxon>Lactobacillus</taxon>
    </lineage>
</organism>
<evidence type="ECO:0000313" key="7">
    <source>
        <dbReference type="EMBL" id="KRN27571.1"/>
    </source>
</evidence>
<accession>A0A0R2FG47</accession>
<dbReference type="GO" id="GO:0004563">
    <property type="term" value="F:beta-N-acetylhexosaminidase activity"/>
    <property type="evidence" value="ECO:0007669"/>
    <property type="project" value="UniProtKB-EC"/>
</dbReference>
<keyword evidence="4 7" id="KW-0378">Hydrolase</keyword>
<dbReference type="EMBL" id="JQAT01000007">
    <property type="protein sequence ID" value="KRN27571.1"/>
    <property type="molecule type" value="Genomic_DNA"/>
</dbReference>
<dbReference type="InterPro" id="IPR036962">
    <property type="entry name" value="Glyco_hydro_3_N_sf"/>
</dbReference>
<dbReference type="PANTHER" id="PTHR30480">
    <property type="entry name" value="BETA-HEXOSAMINIDASE-RELATED"/>
    <property type="match status" value="1"/>
</dbReference>
<dbReference type="AlphaFoldDB" id="A0A0R2FG47"/>
<dbReference type="InterPro" id="IPR050226">
    <property type="entry name" value="NagZ_Beta-hexosaminidase"/>
</dbReference>
<comment type="catalytic activity">
    <reaction evidence="1">
        <text>Hydrolysis of terminal non-reducing N-acetyl-D-hexosamine residues in N-acetyl-beta-D-hexosaminides.</text>
        <dbReference type="EC" id="3.2.1.52"/>
    </reaction>
</comment>
<sequence length="567" mass="62824">MVNLEEKPYNLNKAQIDYIQNKVSEMSVSEKVGQLFFVIGQDEDSVDINHFINQYQPGGMMYRPDHAEKIKREINTAQTASKIPMFFAANLESGGNGIVTEGTWFGNPLEMAATDDSENAYQLGNVAGSEARQVGNNMSFAPIVDLDLNFRNPIMNTRTFGSNKGRVISMSDAQIKGLKKNQIIPVIKHFPGDGVDERDQHLVSSVNSLSADDWMNSYGEIYHHLIANGAPVVMIAHIMQPAWERRLEPGINDTDLHPASSSKLLIDGLLRNVLKFNGLTITDATPMIGYNASMARKDLLPATINAGIDMILFNKNIDEDYGYLHDAIDNGTLSMARVDEAVTRILATKLSQQIMDTDEQPLQKLPAEINLNSEKHAQLAAKAANQAVTLVKDRDHLLPISPKKTPRVRLVVLGDSDDGGFKEGGHVTNAFKQQLEDAGFKVTLFDQKHLDFHETFEEGVADLQKKFDLAIYVANVETASNQTTTRLNWVHLMAADAPWFMRSIPTLFISTANPYHLFDIPEVSTFINAYTGNPQTITAVMNKITGKEPFLGTSPVDPFCGDFTTHL</sequence>
<dbReference type="InterPro" id="IPR036881">
    <property type="entry name" value="Glyco_hydro_3_C_sf"/>
</dbReference>
<dbReference type="GO" id="GO:0005975">
    <property type="term" value="P:carbohydrate metabolic process"/>
    <property type="evidence" value="ECO:0007669"/>
    <property type="project" value="InterPro"/>
</dbReference>
<evidence type="ECO:0000256" key="3">
    <source>
        <dbReference type="ARBA" id="ARBA00012663"/>
    </source>
</evidence>
<evidence type="ECO:0000256" key="5">
    <source>
        <dbReference type="ARBA" id="ARBA00023295"/>
    </source>
</evidence>
<reference evidence="9 10" key="1">
    <citation type="journal article" date="2015" name="Genome Announc.">
        <title>Expanding the biotechnology potential of lactobacilli through comparative genomics of 213 strains and associated genera.</title>
        <authorList>
            <person name="Sun Z."/>
            <person name="Harris H.M."/>
            <person name="McCann A."/>
            <person name="Guo C."/>
            <person name="Argimon S."/>
            <person name="Zhang W."/>
            <person name="Yang X."/>
            <person name="Jeffery I.B."/>
            <person name="Cooney J.C."/>
            <person name="Kagawa T.F."/>
            <person name="Liu W."/>
            <person name="Song Y."/>
            <person name="Salvetti E."/>
            <person name="Wrobel A."/>
            <person name="Rasinkangas P."/>
            <person name="Parkhill J."/>
            <person name="Rea M.C."/>
            <person name="O'Sullivan O."/>
            <person name="Ritari J."/>
            <person name="Douillard F.P."/>
            <person name="Paul Ross R."/>
            <person name="Yang R."/>
            <person name="Briner A.E."/>
            <person name="Felis G.E."/>
            <person name="de Vos W.M."/>
            <person name="Barrangou R."/>
            <person name="Klaenhammer T.R."/>
            <person name="Caufield P.W."/>
            <person name="Cui Y."/>
            <person name="Zhang H."/>
            <person name="O'Toole P.W."/>
        </authorList>
    </citation>
    <scope>NUCLEOTIDE SEQUENCE [LARGE SCALE GENOMIC DNA]</scope>
    <source>
        <strain evidence="7 10">ATCC BAA-66</strain>
        <strain evidence="8 9">DSM 13344</strain>
    </source>
</reference>
<dbReference type="Pfam" id="PF00933">
    <property type="entry name" value="Glyco_hydro_3"/>
    <property type="match status" value="1"/>
</dbReference>
<evidence type="ECO:0000313" key="9">
    <source>
        <dbReference type="Proteomes" id="UP000051645"/>
    </source>
</evidence>
<dbReference type="PATRIC" id="fig|81857.3.peg.2068"/>
<gene>
    <name evidence="7" type="ORF">IV38_GL002026</name>
    <name evidence="8" type="ORF">IV40_GL002002</name>
</gene>
<evidence type="ECO:0000256" key="1">
    <source>
        <dbReference type="ARBA" id="ARBA00001231"/>
    </source>
</evidence>
<dbReference type="GO" id="GO:0009254">
    <property type="term" value="P:peptidoglycan turnover"/>
    <property type="evidence" value="ECO:0007669"/>
    <property type="project" value="TreeGrafter"/>
</dbReference>
<dbReference type="PANTHER" id="PTHR30480:SF13">
    <property type="entry name" value="BETA-HEXOSAMINIDASE"/>
    <property type="match status" value="1"/>
</dbReference>
<evidence type="ECO:0000313" key="10">
    <source>
        <dbReference type="Proteomes" id="UP000051751"/>
    </source>
</evidence>
<dbReference type="Gene3D" id="3.40.50.1700">
    <property type="entry name" value="Glycoside hydrolase family 3 C-terminal domain"/>
    <property type="match status" value="1"/>
</dbReference>
<dbReference type="Gene3D" id="3.20.20.300">
    <property type="entry name" value="Glycoside hydrolase, family 3, N-terminal domain"/>
    <property type="match status" value="1"/>
</dbReference>
<name>A0A0R2FG47_9LACO</name>
<dbReference type="InterPro" id="IPR001764">
    <property type="entry name" value="Glyco_hydro_3_N"/>
</dbReference>
<dbReference type="STRING" id="81857.IV38_GL002026"/>
<proteinExistence type="inferred from homology"/>
<dbReference type="Proteomes" id="UP000051645">
    <property type="component" value="Unassembled WGS sequence"/>
</dbReference>
<comment type="similarity">
    <text evidence="2">Belongs to the glycosyl hydrolase 3 family.</text>
</comment>
<feature type="domain" description="Glycoside hydrolase family 3 N-terminal" evidence="6">
    <location>
        <begin position="28"/>
        <end position="346"/>
    </location>
</feature>
<evidence type="ECO:0000259" key="6">
    <source>
        <dbReference type="Pfam" id="PF00933"/>
    </source>
</evidence>
<evidence type="ECO:0000256" key="4">
    <source>
        <dbReference type="ARBA" id="ARBA00022801"/>
    </source>
</evidence>
<evidence type="ECO:0000313" key="8">
    <source>
        <dbReference type="EMBL" id="KRN30156.1"/>
    </source>
</evidence>
<dbReference type="InterPro" id="IPR017853">
    <property type="entry name" value="GH"/>
</dbReference>
<dbReference type="EMBL" id="JQAZ01000008">
    <property type="protein sequence ID" value="KRN30156.1"/>
    <property type="molecule type" value="Genomic_DNA"/>
</dbReference>
<keyword evidence="9" id="KW-1185">Reference proteome</keyword>
<protein>
    <recommendedName>
        <fullName evidence="3">beta-N-acetylhexosaminidase</fullName>
        <ecNumber evidence="3">3.2.1.52</ecNumber>
    </recommendedName>
</protein>
<dbReference type="OrthoDB" id="9805821at2"/>
<evidence type="ECO:0000256" key="2">
    <source>
        <dbReference type="ARBA" id="ARBA00005336"/>
    </source>
</evidence>